<keyword evidence="1" id="KW-0547">Nucleotide-binding</keyword>
<reference evidence="4 5" key="1">
    <citation type="submission" date="2014-08" db="EMBL/GenBank/DDBJ databases">
        <title>Comparative genomics of the Paenibacillus odorifer group.</title>
        <authorList>
            <person name="den Bakker H.C."/>
            <person name="Tsai Y.-C."/>
            <person name="Martin N."/>
            <person name="Korlach J."/>
            <person name="Wiedmann M."/>
        </authorList>
    </citation>
    <scope>NUCLEOTIDE SEQUENCE [LARGE SCALE GENOMIC DNA]</scope>
    <source>
        <strain evidence="4 5">DSM 1735</strain>
    </source>
</reference>
<dbReference type="InterPro" id="IPR002586">
    <property type="entry name" value="CobQ/CobB/MinD/ParA_Nub-bd_dom"/>
</dbReference>
<dbReference type="GO" id="GO:0009898">
    <property type="term" value="C:cytoplasmic side of plasma membrane"/>
    <property type="evidence" value="ECO:0007669"/>
    <property type="project" value="TreeGrafter"/>
</dbReference>
<feature type="domain" description="CobQ/CobB/MinD/ParA nucleotide binding" evidence="3">
    <location>
        <begin position="7"/>
        <end position="237"/>
    </location>
</feature>
<keyword evidence="5" id="KW-1185">Reference proteome</keyword>
<dbReference type="OrthoDB" id="9778641at2"/>
<dbReference type="KEGG" id="pdu:PDUR_14045"/>
<dbReference type="PIRSF" id="PIRSF005647">
    <property type="entry name" value="CooC"/>
    <property type="match status" value="1"/>
</dbReference>
<keyword evidence="2" id="KW-0067">ATP-binding</keyword>
<dbReference type="Gene3D" id="3.40.50.300">
    <property type="entry name" value="P-loop containing nucleotide triphosphate hydrolases"/>
    <property type="match status" value="1"/>
</dbReference>
<gene>
    <name evidence="4" type="ORF">PDUR_14045</name>
</gene>
<evidence type="ECO:0000256" key="2">
    <source>
        <dbReference type="ARBA" id="ARBA00022840"/>
    </source>
</evidence>
<dbReference type="InterPro" id="IPR050625">
    <property type="entry name" value="ParA/MinD_ATPase"/>
</dbReference>
<dbReference type="SUPFAM" id="SSF52540">
    <property type="entry name" value="P-loop containing nucleoside triphosphate hydrolases"/>
    <property type="match status" value="1"/>
</dbReference>
<protein>
    <submittedName>
        <fullName evidence="4">Carbon monoxide dehydrogenase</fullName>
    </submittedName>
</protein>
<dbReference type="STRING" id="44251.PDUR_14045"/>
<evidence type="ECO:0000256" key="1">
    <source>
        <dbReference type="ARBA" id="ARBA00022741"/>
    </source>
</evidence>
<evidence type="ECO:0000313" key="4">
    <source>
        <dbReference type="EMBL" id="AIQ12911.1"/>
    </source>
</evidence>
<name>A0A089HLW1_PAEDU</name>
<dbReference type="RefSeq" id="WP_042206729.1">
    <property type="nucleotide sequence ID" value="NZ_CP009288.1"/>
</dbReference>
<sequence length="273" mass="29415">MSQTLKIAVSGKGGVGKTTVAAMFSHLLRKKGHRVLAIDADQDANLGMALGFSREELSEVRTIADDRDLIKKKTGGEPGVSGSWFSLNPKVDDIPEEYVVSKDGIRLLQMGGASKGGAGCACPQSTLLKTLLNYLMTEENDAVIIDFEAGLEHLGRSTAKNVDALILVIEPGSRSLETAKSVIRLAKDIGIEQFYLIQNKWMEGLSSTDVSFSEDERVTLLGSIPYHPDFVSADREGTAVYSALDDGLIACFEQMLDQLLEAMSGTQKSVQIG</sequence>
<dbReference type="GO" id="GO:0016887">
    <property type="term" value="F:ATP hydrolysis activity"/>
    <property type="evidence" value="ECO:0007669"/>
    <property type="project" value="TreeGrafter"/>
</dbReference>
<dbReference type="AlphaFoldDB" id="A0A089HLW1"/>
<dbReference type="InterPro" id="IPR027417">
    <property type="entry name" value="P-loop_NTPase"/>
</dbReference>
<dbReference type="EMBL" id="CP009288">
    <property type="protein sequence ID" value="AIQ12911.1"/>
    <property type="molecule type" value="Genomic_DNA"/>
</dbReference>
<proteinExistence type="predicted"/>
<evidence type="ECO:0000313" key="5">
    <source>
        <dbReference type="Proteomes" id="UP000029409"/>
    </source>
</evidence>
<accession>A0A089HLW1</accession>
<evidence type="ECO:0000259" key="3">
    <source>
        <dbReference type="Pfam" id="PF01656"/>
    </source>
</evidence>
<dbReference type="PANTHER" id="PTHR43384:SF6">
    <property type="entry name" value="SEPTUM SITE-DETERMINING PROTEIN MIND HOMOLOG, CHLOROPLASTIC"/>
    <property type="match status" value="1"/>
</dbReference>
<dbReference type="GO" id="GO:0051782">
    <property type="term" value="P:negative regulation of cell division"/>
    <property type="evidence" value="ECO:0007669"/>
    <property type="project" value="TreeGrafter"/>
</dbReference>
<dbReference type="eggNOG" id="COG3640">
    <property type="taxonomic scope" value="Bacteria"/>
</dbReference>
<dbReference type="GO" id="GO:0005829">
    <property type="term" value="C:cytosol"/>
    <property type="evidence" value="ECO:0007669"/>
    <property type="project" value="TreeGrafter"/>
</dbReference>
<dbReference type="Proteomes" id="UP000029409">
    <property type="component" value="Chromosome"/>
</dbReference>
<dbReference type="PANTHER" id="PTHR43384">
    <property type="entry name" value="SEPTUM SITE-DETERMINING PROTEIN MIND HOMOLOG, CHLOROPLASTIC-RELATED"/>
    <property type="match status" value="1"/>
</dbReference>
<dbReference type="GO" id="GO:0005524">
    <property type="term" value="F:ATP binding"/>
    <property type="evidence" value="ECO:0007669"/>
    <property type="project" value="UniProtKB-KW"/>
</dbReference>
<dbReference type="InterPro" id="IPR014433">
    <property type="entry name" value="CooC"/>
</dbReference>
<organism evidence="4 5">
    <name type="scientific">Paenibacillus durus</name>
    <name type="common">Paenibacillus azotofixans</name>
    <dbReference type="NCBI Taxonomy" id="44251"/>
    <lineage>
        <taxon>Bacteria</taxon>
        <taxon>Bacillati</taxon>
        <taxon>Bacillota</taxon>
        <taxon>Bacilli</taxon>
        <taxon>Bacillales</taxon>
        <taxon>Paenibacillaceae</taxon>
        <taxon>Paenibacillus</taxon>
    </lineage>
</organism>
<dbReference type="Pfam" id="PF01656">
    <property type="entry name" value="CbiA"/>
    <property type="match status" value="1"/>
</dbReference>